<dbReference type="SUPFAM" id="SSF46785">
    <property type="entry name" value="Winged helix' DNA-binding domain"/>
    <property type="match status" value="1"/>
</dbReference>
<evidence type="ECO:0000256" key="1">
    <source>
        <dbReference type="ARBA" id="ARBA00023015"/>
    </source>
</evidence>
<dbReference type="RefSeq" id="WP_207279222.1">
    <property type="nucleotide sequence ID" value="NZ_JAFLEQ010000016.1"/>
</dbReference>
<evidence type="ECO:0000313" key="5">
    <source>
        <dbReference type="EMBL" id="MBN9644743.1"/>
    </source>
</evidence>
<dbReference type="Proteomes" id="UP000664332">
    <property type="component" value="Unassembled WGS sequence"/>
</dbReference>
<dbReference type="AlphaFoldDB" id="A0A939E125"/>
<dbReference type="Gene3D" id="1.10.10.10">
    <property type="entry name" value="Winged helix-like DNA-binding domain superfamily/Winged helix DNA-binding domain"/>
    <property type="match status" value="1"/>
</dbReference>
<sequence>MAGKKRPGTETFIVPDIDPLGDKALFLQIRDSIVHQVAAGNLAPGSRLPSVRMLADDLRINPATVKKAYNMLVDDGVAVTRDRSGTRIAVTATAKDTAEKDLARAVTEAVAFARARGLTTAKITSVVKKQLDAIAAG</sequence>
<dbReference type="CDD" id="cd07377">
    <property type="entry name" value="WHTH_GntR"/>
    <property type="match status" value="1"/>
</dbReference>
<dbReference type="SMART" id="SM00345">
    <property type="entry name" value="HTH_GNTR"/>
    <property type="match status" value="1"/>
</dbReference>
<evidence type="ECO:0000313" key="6">
    <source>
        <dbReference type="Proteomes" id="UP000664332"/>
    </source>
</evidence>
<keyword evidence="6" id="KW-1185">Reference proteome</keyword>
<dbReference type="InterPro" id="IPR036388">
    <property type="entry name" value="WH-like_DNA-bd_sf"/>
</dbReference>
<evidence type="ECO:0000256" key="2">
    <source>
        <dbReference type="ARBA" id="ARBA00023125"/>
    </source>
</evidence>
<evidence type="ECO:0000256" key="3">
    <source>
        <dbReference type="ARBA" id="ARBA00023163"/>
    </source>
</evidence>
<accession>A0A939E125</accession>
<keyword evidence="1" id="KW-0805">Transcription regulation</keyword>
<dbReference type="EMBL" id="JAFLEQ010000016">
    <property type="protein sequence ID" value="MBN9644743.1"/>
    <property type="molecule type" value="Genomic_DNA"/>
</dbReference>
<dbReference type="PANTHER" id="PTHR38445:SF9">
    <property type="entry name" value="HTH-TYPE TRANSCRIPTIONAL REPRESSOR YTRA"/>
    <property type="match status" value="1"/>
</dbReference>
<keyword evidence="3" id="KW-0804">Transcription</keyword>
<dbReference type="PROSITE" id="PS50949">
    <property type="entry name" value="HTH_GNTR"/>
    <property type="match status" value="1"/>
</dbReference>
<protein>
    <submittedName>
        <fullName evidence="5">GntR family transcriptional regulator</fullName>
    </submittedName>
</protein>
<dbReference type="Pfam" id="PF00392">
    <property type="entry name" value="GntR"/>
    <property type="match status" value="1"/>
</dbReference>
<gene>
    <name evidence="5" type="ORF">JZY06_09000</name>
</gene>
<organism evidence="5 6">
    <name type="scientific">Corynebacterium mendelii</name>
    <dbReference type="NCBI Taxonomy" id="2765362"/>
    <lineage>
        <taxon>Bacteria</taxon>
        <taxon>Bacillati</taxon>
        <taxon>Actinomycetota</taxon>
        <taxon>Actinomycetes</taxon>
        <taxon>Mycobacteriales</taxon>
        <taxon>Corynebacteriaceae</taxon>
        <taxon>Corynebacterium</taxon>
    </lineage>
</organism>
<keyword evidence="2" id="KW-0238">DNA-binding</keyword>
<evidence type="ECO:0000259" key="4">
    <source>
        <dbReference type="PROSITE" id="PS50949"/>
    </source>
</evidence>
<dbReference type="GO" id="GO:0003700">
    <property type="term" value="F:DNA-binding transcription factor activity"/>
    <property type="evidence" value="ECO:0007669"/>
    <property type="project" value="InterPro"/>
</dbReference>
<name>A0A939E125_9CORY</name>
<dbReference type="PANTHER" id="PTHR38445">
    <property type="entry name" value="HTH-TYPE TRANSCRIPTIONAL REPRESSOR YTRA"/>
    <property type="match status" value="1"/>
</dbReference>
<proteinExistence type="predicted"/>
<reference evidence="5" key="1">
    <citation type="submission" date="2021-03" db="EMBL/GenBank/DDBJ databases">
        <authorList>
            <person name="Sun Q."/>
        </authorList>
    </citation>
    <scope>NUCLEOTIDE SEQUENCE</scope>
    <source>
        <strain evidence="5">CCM 8862</strain>
    </source>
</reference>
<feature type="domain" description="HTH gntR-type" evidence="4">
    <location>
        <begin position="23"/>
        <end position="91"/>
    </location>
</feature>
<dbReference type="InterPro" id="IPR036390">
    <property type="entry name" value="WH_DNA-bd_sf"/>
</dbReference>
<comment type="caution">
    <text evidence="5">The sequence shown here is derived from an EMBL/GenBank/DDBJ whole genome shotgun (WGS) entry which is preliminary data.</text>
</comment>
<dbReference type="GO" id="GO:0003677">
    <property type="term" value="F:DNA binding"/>
    <property type="evidence" value="ECO:0007669"/>
    <property type="project" value="UniProtKB-KW"/>
</dbReference>
<dbReference type="InterPro" id="IPR000524">
    <property type="entry name" value="Tscrpt_reg_HTH_GntR"/>
</dbReference>